<keyword evidence="8" id="KW-1185">Reference proteome</keyword>
<proteinExistence type="inferred from homology"/>
<dbReference type="GO" id="GO:0008448">
    <property type="term" value="F:N-acetylglucosamine-6-phosphate deacetylase activity"/>
    <property type="evidence" value="ECO:0007669"/>
    <property type="project" value="UniProtKB-EC"/>
</dbReference>
<dbReference type="EMBL" id="JACRWE010000004">
    <property type="protein sequence ID" value="MBC5996953.1"/>
    <property type="molecule type" value="Genomic_DNA"/>
</dbReference>
<dbReference type="PIRSF" id="PIRSF038994">
    <property type="entry name" value="NagA"/>
    <property type="match status" value="1"/>
</dbReference>
<dbReference type="SUPFAM" id="SSF51338">
    <property type="entry name" value="Composite domain of metallo-dependent hydrolases"/>
    <property type="match status" value="1"/>
</dbReference>
<dbReference type="InterPro" id="IPR032466">
    <property type="entry name" value="Metal_Hydrolase"/>
</dbReference>
<dbReference type="NCBIfam" id="TIGR00221">
    <property type="entry name" value="nagA"/>
    <property type="match status" value="1"/>
</dbReference>
<protein>
    <submittedName>
        <fullName evidence="7">N-acetylglucosamine-6-phosphate deacetylase</fullName>
        <ecNumber evidence="7">3.5.1.25</ecNumber>
    </submittedName>
</protein>
<evidence type="ECO:0000256" key="2">
    <source>
        <dbReference type="ARBA" id="ARBA00022723"/>
    </source>
</evidence>
<evidence type="ECO:0000256" key="1">
    <source>
        <dbReference type="ARBA" id="ARBA00010716"/>
    </source>
</evidence>
<organism evidence="7 8">
    <name type="scientific">Romboutsia faecis</name>
    <dbReference type="NCBI Taxonomy" id="2764597"/>
    <lineage>
        <taxon>Bacteria</taxon>
        <taxon>Bacillati</taxon>
        <taxon>Bacillota</taxon>
        <taxon>Clostridia</taxon>
        <taxon>Peptostreptococcales</taxon>
        <taxon>Peptostreptococcaceae</taxon>
        <taxon>Romboutsia</taxon>
    </lineage>
</organism>
<comment type="similarity">
    <text evidence="1 5">Belongs to the metallo-dependent hydrolases superfamily. NagA family.</text>
</comment>
<keyword evidence="3 5" id="KW-0378">Hydrolase</keyword>
<keyword evidence="4 5" id="KW-0119">Carbohydrate metabolism</keyword>
<gene>
    <name evidence="7" type="primary">nagA</name>
    <name evidence="7" type="ORF">H8923_09285</name>
</gene>
<reference evidence="7 8" key="1">
    <citation type="submission" date="2020-08" db="EMBL/GenBank/DDBJ databases">
        <authorList>
            <person name="Liu C."/>
            <person name="Sun Q."/>
        </authorList>
    </citation>
    <scope>NUCLEOTIDE SEQUENCE [LARGE SCALE GENOMIC DNA]</scope>
    <source>
        <strain evidence="7 8">NSJ-18</strain>
    </source>
</reference>
<sequence length="366" mass="39847">MIKVLTNTSIFMKDGKISNSGGKINIPKGYYAVPGFIDTHIHGSHGADAMDGTFESLDHIVKTLAKEGVTSFLPTTMTQEISNINKALNNISSYMNNNNIAGQPEILGIHLEGPFINCHHKGAQPEKFILDPTVESFKIFEKEANNNIRKVTYAPELDKNFEFTKYLSENNIIPSVGHSSANFEDIEKAISFGLSSVTHFHNGQSPHHHRTPGVVTAGFAFDELNTEIIVDGIHLHPNTVKSVVKIKGPNNVTLITDAMEAKGLEDGEYKLGGQKVIKIKNEVRLESGSLAGSVNTMINSVKNVIEFSGCSLDDAITMACINPAKELGILTRKGSLDIGKDADIVILDSEFNVVKTICRGKVAFEI</sequence>
<dbReference type="EC" id="3.5.1.25" evidence="7"/>
<dbReference type="InterPro" id="IPR006680">
    <property type="entry name" value="Amidohydro-rel"/>
</dbReference>
<dbReference type="Pfam" id="PF01979">
    <property type="entry name" value="Amidohydro_1"/>
    <property type="match status" value="1"/>
</dbReference>
<evidence type="ECO:0000256" key="3">
    <source>
        <dbReference type="ARBA" id="ARBA00022801"/>
    </source>
</evidence>
<name>A0ABR7JQB2_9FIRM</name>
<accession>A0ABR7JQB2</accession>
<dbReference type="InterPro" id="IPR003764">
    <property type="entry name" value="GlcNAc_6-P_deAcase"/>
</dbReference>
<dbReference type="PANTHER" id="PTHR11113:SF14">
    <property type="entry name" value="N-ACETYLGLUCOSAMINE-6-PHOSPHATE DEACETYLASE"/>
    <property type="match status" value="1"/>
</dbReference>
<comment type="caution">
    <text evidence="7">The sequence shown here is derived from an EMBL/GenBank/DDBJ whole genome shotgun (WGS) entry which is preliminary data.</text>
</comment>
<dbReference type="CDD" id="cd00854">
    <property type="entry name" value="NagA"/>
    <property type="match status" value="1"/>
</dbReference>
<evidence type="ECO:0000313" key="7">
    <source>
        <dbReference type="EMBL" id="MBC5996953.1"/>
    </source>
</evidence>
<evidence type="ECO:0000256" key="5">
    <source>
        <dbReference type="PIRNR" id="PIRNR038994"/>
    </source>
</evidence>
<evidence type="ECO:0000313" key="8">
    <source>
        <dbReference type="Proteomes" id="UP000609849"/>
    </source>
</evidence>
<evidence type="ECO:0000256" key="4">
    <source>
        <dbReference type="ARBA" id="ARBA00023277"/>
    </source>
</evidence>
<dbReference type="Gene3D" id="3.20.20.140">
    <property type="entry name" value="Metal-dependent hydrolases"/>
    <property type="match status" value="1"/>
</dbReference>
<keyword evidence="2" id="KW-0479">Metal-binding</keyword>
<dbReference type="Proteomes" id="UP000609849">
    <property type="component" value="Unassembled WGS sequence"/>
</dbReference>
<dbReference type="PANTHER" id="PTHR11113">
    <property type="entry name" value="N-ACETYLGLUCOSAMINE-6-PHOSPHATE DEACETYLASE"/>
    <property type="match status" value="1"/>
</dbReference>
<dbReference type="InterPro" id="IPR011059">
    <property type="entry name" value="Metal-dep_hydrolase_composite"/>
</dbReference>
<dbReference type="SUPFAM" id="SSF51556">
    <property type="entry name" value="Metallo-dependent hydrolases"/>
    <property type="match status" value="1"/>
</dbReference>
<feature type="domain" description="Amidohydrolase-related" evidence="6">
    <location>
        <begin position="32"/>
        <end position="362"/>
    </location>
</feature>
<dbReference type="Gene3D" id="2.30.40.10">
    <property type="entry name" value="Urease, subunit C, domain 1"/>
    <property type="match status" value="1"/>
</dbReference>
<evidence type="ECO:0000259" key="6">
    <source>
        <dbReference type="Pfam" id="PF01979"/>
    </source>
</evidence>